<gene>
    <name evidence="2" type="ORF">CDL12_12490</name>
</gene>
<dbReference type="SUPFAM" id="SSF54277">
    <property type="entry name" value="CAD &amp; PB1 domains"/>
    <property type="match status" value="1"/>
</dbReference>
<feature type="domain" description="PB1" evidence="1">
    <location>
        <begin position="3"/>
        <end position="87"/>
    </location>
</feature>
<dbReference type="PROSITE" id="PS51745">
    <property type="entry name" value="PB1"/>
    <property type="match status" value="1"/>
</dbReference>
<organism evidence="2 3">
    <name type="scientific">Handroanthus impetiginosus</name>
    <dbReference type="NCBI Taxonomy" id="429701"/>
    <lineage>
        <taxon>Eukaryota</taxon>
        <taxon>Viridiplantae</taxon>
        <taxon>Streptophyta</taxon>
        <taxon>Embryophyta</taxon>
        <taxon>Tracheophyta</taxon>
        <taxon>Spermatophyta</taxon>
        <taxon>Magnoliopsida</taxon>
        <taxon>eudicotyledons</taxon>
        <taxon>Gunneridae</taxon>
        <taxon>Pentapetalae</taxon>
        <taxon>asterids</taxon>
        <taxon>lamiids</taxon>
        <taxon>Lamiales</taxon>
        <taxon>Bignoniaceae</taxon>
        <taxon>Crescentiina</taxon>
        <taxon>Tabebuia alliance</taxon>
        <taxon>Handroanthus</taxon>
    </lineage>
</organism>
<comment type="caution">
    <text evidence="2">The sequence shown here is derived from an EMBL/GenBank/DDBJ whole genome shotgun (WGS) entry which is preliminary data.</text>
</comment>
<dbReference type="EMBL" id="NKXS01002192">
    <property type="protein sequence ID" value="PIN14877.1"/>
    <property type="molecule type" value="Genomic_DNA"/>
</dbReference>
<dbReference type="Pfam" id="PF00564">
    <property type="entry name" value="PB1"/>
    <property type="match status" value="1"/>
</dbReference>
<dbReference type="SMART" id="SM00666">
    <property type="entry name" value="PB1"/>
    <property type="match status" value="1"/>
</dbReference>
<evidence type="ECO:0000259" key="1">
    <source>
        <dbReference type="PROSITE" id="PS51745"/>
    </source>
</evidence>
<protein>
    <recommendedName>
        <fullName evidence="1">PB1 domain-containing protein</fullName>
    </recommendedName>
</protein>
<dbReference type="InterPro" id="IPR000270">
    <property type="entry name" value="PB1_dom"/>
</dbReference>
<proteinExistence type="predicted"/>
<evidence type="ECO:0000313" key="3">
    <source>
        <dbReference type="Proteomes" id="UP000231279"/>
    </source>
</evidence>
<dbReference type="InterPro" id="IPR053793">
    <property type="entry name" value="PB1-like"/>
</dbReference>
<accession>A0A2G9HBG8</accession>
<evidence type="ECO:0000313" key="2">
    <source>
        <dbReference type="EMBL" id="PIN14877.1"/>
    </source>
</evidence>
<reference evidence="3" key="1">
    <citation type="journal article" date="2018" name="Gigascience">
        <title>Genome assembly of the Pink Ipe (Handroanthus impetiginosus, Bignoniaceae), a highly valued, ecologically keystone Neotropical timber forest tree.</title>
        <authorList>
            <person name="Silva-Junior O.B."/>
            <person name="Grattapaglia D."/>
            <person name="Novaes E."/>
            <person name="Collevatti R.G."/>
        </authorList>
    </citation>
    <scope>NUCLEOTIDE SEQUENCE [LARGE SCALE GENOMIC DNA]</scope>
    <source>
        <strain evidence="3">cv. UFG-1</strain>
    </source>
</reference>
<keyword evidence="3" id="KW-1185">Reference proteome</keyword>
<name>A0A2G9HBG8_9LAMI</name>
<dbReference type="AlphaFoldDB" id="A0A2G9HBG8"/>
<dbReference type="Proteomes" id="UP000231279">
    <property type="component" value="Unassembled WGS sequence"/>
</dbReference>
<sequence>MEPVVVKVKYGDMLRRFNAQVVDEELDFNMDGLRKKILSLFSLAPDTELMLTYTDEDDDVVALVDDEDLRDVVRQDLNPLRITVKLNAEKNGRQFNISSGSSTPLRSPQVQQPLQNLNMGISEILRSVPEPLREALVNLSADLASKASSSALGITELVDNLSKASLFYLGRPVEAQPMANSSMQGGVSESSALEDLSNVRSKLSSKNIDNLEKLKPESALENNEVKINSATGGSIVHSSIVDVIATG</sequence>
<dbReference type="STRING" id="429701.A0A2G9HBG8"/>
<dbReference type="Gene3D" id="3.10.20.90">
    <property type="entry name" value="Phosphatidylinositol 3-kinase Catalytic Subunit, Chain A, domain 1"/>
    <property type="match status" value="1"/>
</dbReference>
<dbReference type="OrthoDB" id="661148at2759"/>
<dbReference type="PANTHER" id="PTHR20930:SF0">
    <property type="entry name" value="PROTEIN ILRUN"/>
    <property type="match status" value="1"/>
</dbReference>
<dbReference type="PANTHER" id="PTHR20930">
    <property type="entry name" value="OVARIAN CARCINOMA ANTIGEN CA125-RELATED"/>
    <property type="match status" value="1"/>
</dbReference>